<dbReference type="Proteomes" id="UP001216709">
    <property type="component" value="Unassembled WGS sequence"/>
</dbReference>
<dbReference type="PANTHER" id="PTHR11717">
    <property type="entry name" value="LOW MOLECULAR WEIGHT PROTEIN TYROSINE PHOSPHATASE"/>
    <property type="match status" value="1"/>
</dbReference>
<dbReference type="Proteomes" id="UP000185604">
    <property type="component" value="Unassembled WGS sequence"/>
</dbReference>
<dbReference type="PANTHER" id="PTHR11717:SF31">
    <property type="entry name" value="LOW MOLECULAR WEIGHT PROTEIN-TYROSINE-PHOSPHATASE ETP-RELATED"/>
    <property type="match status" value="1"/>
</dbReference>
<dbReference type="EMBL" id="LKPO01000008">
    <property type="protein sequence ID" value="OLF96042.1"/>
    <property type="molecule type" value="Genomic_DNA"/>
</dbReference>
<dbReference type="SMART" id="SM00226">
    <property type="entry name" value="LMWPc"/>
    <property type="match status" value="1"/>
</dbReference>
<evidence type="ECO:0000256" key="3">
    <source>
        <dbReference type="ARBA" id="ARBA00022912"/>
    </source>
</evidence>
<feature type="active site" description="Proton donor" evidence="4">
    <location>
        <position position="118"/>
    </location>
</feature>
<dbReference type="PRINTS" id="PR00719">
    <property type="entry name" value="LMWPTPASE"/>
</dbReference>
<dbReference type="InterPro" id="IPR050438">
    <property type="entry name" value="LMW_PTPase"/>
</dbReference>
<proteinExistence type="inferred from homology"/>
<sequence>MNILFVCTGNTCRSPMAEALFKSAAAEKKLDVSVKSAGLFAPENGKASLYAVEALFEKNIALNHTSSQLSEEKVEWADLVLTMTEQHKQVAVHEFSKSRDKIYTLKEYVKGESGDIIDPFGGSLSDYQKTRDELEQLLKKLAEMLAGKSRE</sequence>
<feature type="active site" description="Nucleophile" evidence="4">
    <location>
        <position position="13"/>
    </location>
</feature>
<comment type="caution">
    <text evidence="8">The sequence shown here is derived from an EMBL/GenBank/DDBJ whole genome shotgun (WGS) entry which is preliminary data.</text>
</comment>
<dbReference type="GeneID" id="56673634"/>
<comment type="similarity">
    <text evidence="1">Belongs to the low molecular weight phosphotyrosine protein phosphatase family.</text>
</comment>
<feature type="domain" description="Phosphotyrosine protein phosphatase I" evidence="6">
    <location>
        <begin position="1"/>
        <end position="144"/>
    </location>
</feature>
<dbReference type="AlphaFoldDB" id="A0A7Z8Z5Q2"/>
<keyword evidence="3" id="KW-0904">Protein phosphatase</keyword>
<evidence type="ECO:0000313" key="7">
    <source>
        <dbReference type="EMBL" id="MDE1450645.1"/>
    </source>
</evidence>
<gene>
    <name evidence="8" type="ORF">B4121_1604</name>
    <name evidence="7" type="ORF">PVN32_00500</name>
</gene>
<feature type="active site" description="Nucleophile" evidence="4">
    <location>
        <position position="7"/>
    </location>
</feature>
<reference evidence="8 9" key="1">
    <citation type="journal article" date="2016" name="Front. Microbiol.">
        <title>High-Level Heat Resistance of Spores of Bacillus amyloliquefaciens and Bacillus licheniformis Results from the Presence of a spoVA Operon in a Tn1546 Transposon.</title>
        <authorList>
            <person name="Berendsen E.M."/>
            <person name="Koning R.A."/>
            <person name="Boekhorst J."/>
            <person name="de Jong A."/>
            <person name="Kuipers O.P."/>
            <person name="Wells-Bennik M.H."/>
        </authorList>
    </citation>
    <scope>NUCLEOTIDE SEQUENCE [LARGE SCALE GENOMIC DNA]</scope>
    <source>
        <strain evidence="8 9">B4121</strain>
    </source>
</reference>
<organism evidence="8 9">
    <name type="scientific">Bacillus paralicheniformis</name>
    <dbReference type="NCBI Taxonomy" id="1648923"/>
    <lineage>
        <taxon>Bacteria</taxon>
        <taxon>Bacillati</taxon>
        <taxon>Bacillota</taxon>
        <taxon>Bacilli</taxon>
        <taxon>Bacillales</taxon>
        <taxon>Bacillaceae</taxon>
        <taxon>Bacillus</taxon>
    </lineage>
</organism>
<accession>A0A7Z8Z5Q2</accession>
<dbReference type="InterPro" id="IPR023485">
    <property type="entry name" value="Ptyr_pPase"/>
</dbReference>
<evidence type="ECO:0000313" key="8">
    <source>
        <dbReference type="EMBL" id="OLF96042.1"/>
    </source>
</evidence>
<dbReference type="SUPFAM" id="SSF52788">
    <property type="entry name" value="Phosphotyrosine protein phosphatases I"/>
    <property type="match status" value="1"/>
</dbReference>
<dbReference type="InterPro" id="IPR036196">
    <property type="entry name" value="Ptyr_pPase_sf"/>
</dbReference>
<dbReference type="RefSeq" id="WP_023857079.1">
    <property type="nucleotide sequence ID" value="NZ_AP023088.1"/>
</dbReference>
<dbReference type="InterPro" id="IPR017867">
    <property type="entry name" value="Tyr_phospatase_low_mol_wt"/>
</dbReference>
<dbReference type="GO" id="GO:0004725">
    <property type="term" value="F:protein tyrosine phosphatase activity"/>
    <property type="evidence" value="ECO:0007669"/>
    <property type="project" value="InterPro"/>
</dbReference>
<name>A0A7Z8Z5Q2_9BACI</name>
<evidence type="ECO:0000313" key="9">
    <source>
        <dbReference type="Proteomes" id="UP000185604"/>
    </source>
</evidence>
<evidence type="ECO:0000259" key="6">
    <source>
        <dbReference type="SMART" id="SM00226"/>
    </source>
</evidence>
<feature type="coiled-coil region" evidence="5">
    <location>
        <begin position="124"/>
        <end position="151"/>
    </location>
</feature>
<dbReference type="Gene3D" id="3.40.50.2300">
    <property type="match status" value="1"/>
</dbReference>
<reference evidence="7" key="2">
    <citation type="submission" date="2022-12" db="EMBL/GenBank/DDBJ databases">
        <title>Draft Genome Sequences of Bacillus licheniformis and Bacillus paralicheniformis strains isolated from Irish skim milk powders.</title>
        <authorList>
            <person name="Lourenco A."/>
            <person name="Li F."/>
            <person name="Geraldine D."/>
            <person name="Tobin J.T."/>
            <person name="Butler F."/>
            <person name="Jordan K."/>
            <person name="Obrien T."/>
        </authorList>
    </citation>
    <scope>NUCLEOTIDE SEQUENCE</scope>
    <source>
        <strain evidence="7">3370</strain>
    </source>
</reference>
<keyword evidence="5" id="KW-0175">Coiled coil</keyword>
<evidence type="ECO:0000256" key="1">
    <source>
        <dbReference type="ARBA" id="ARBA00011063"/>
    </source>
</evidence>
<keyword evidence="2" id="KW-0378">Hydrolase</keyword>
<dbReference type="EMBL" id="JARAFO010000001">
    <property type="protein sequence ID" value="MDE1450645.1"/>
    <property type="molecule type" value="Genomic_DNA"/>
</dbReference>
<dbReference type="CDD" id="cd16344">
    <property type="entry name" value="LMWPAP"/>
    <property type="match status" value="1"/>
</dbReference>
<evidence type="ECO:0000256" key="2">
    <source>
        <dbReference type="ARBA" id="ARBA00022801"/>
    </source>
</evidence>
<dbReference type="Pfam" id="PF01451">
    <property type="entry name" value="LMWPc"/>
    <property type="match status" value="1"/>
</dbReference>
<protein>
    <submittedName>
        <fullName evidence="7">Low molecular weight protein arginine phosphatase</fullName>
    </submittedName>
    <submittedName>
        <fullName evidence="8">Low molecular weight protein tyrosine phosphatase</fullName>
    </submittedName>
</protein>
<evidence type="ECO:0000256" key="4">
    <source>
        <dbReference type="PIRSR" id="PIRSR617867-1"/>
    </source>
</evidence>
<evidence type="ECO:0000256" key="5">
    <source>
        <dbReference type="SAM" id="Coils"/>
    </source>
</evidence>